<accession>A0A8H7A475</accession>
<organism evidence="2 3">
    <name type="scientific">Pleurotus ostreatus</name>
    <name type="common">Oyster mushroom</name>
    <name type="synonym">White-rot fungus</name>
    <dbReference type="NCBI Taxonomy" id="5322"/>
    <lineage>
        <taxon>Eukaryota</taxon>
        <taxon>Fungi</taxon>
        <taxon>Dikarya</taxon>
        <taxon>Basidiomycota</taxon>
        <taxon>Agaricomycotina</taxon>
        <taxon>Agaricomycetes</taxon>
        <taxon>Agaricomycetidae</taxon>
        <taxon>Agaricales</taxon>
        <taxon>Pleurotineae</taxon>
        <taxon>Pleurotaceae</taxon>
        <taxon>Pleurotus</taxon>
    </lineage>
</organism>
<dbReference type="GeneID" id="59374266"/>
<sequence length="87" mass="9770">MAPTETEHVLNDDEEAWLENRRQASVSGCPKPRRTHQSTPKEESHNLGGQREGRGLGRSRRTQREETTTTSTAARLKFLIASVTLVL</sequence>
<gene>
    <name evidence="2" type="ORF">PC9H_004448</name>
</gene>
<proteinExistence type="predicted"/>
<evidence type="ECO:0000256" key="1">
    <source>
        <dbReference type="SAM" id="MobiDB-lite"/>
    </source>
</evidence>
<dbReference type="AlphaFoldDB" id="A0A8H7A475"/>
<keyword evidence="3" id="KW-1185">Reference proteome</keyword>
<evidence type="ECO:0000313" key="2">
    <source>
        <dbReference type="EMBL" id="KAF7437606.1"/>
    </source>
</evidence>
<feature type="region of interest" description="Disordered" evidence="1">
    <location>
        <begin position="1"/>
        <end position="71"/>
    </location>
</feature>
<protein>
    <submittedName>
        <fullName evidence="2">Uncharacterized protein</fullName>
    </submittedName>
</protein>
<feature type="compositionally biased region" description="Basic and acidic residues" evidence="1">
    <location>
        <begin position="1"/>
        <end position="11"/>
    </location>
</feature>
<comment type="caution">
    <text evidence="2">The sequence shown here is derived from an EMBL/GenBank/DDBJ whole genome shotgun (WGS) entry which is preliminary data.</text>
</comment>
<dbReference type="EMBL" id="JACETU010000002">
    <property type="protein sequence ID" value="KAF7437606.1"/>
    <property type="molecule type" value="Genomic_DNA"/>
</dbReference>
<reference evidence="2" key="1">
    <citation type="submission" date="2019-07" db="EMBL/GenBank/DDBJ databases">
        <authorList>
            <person name="Palmer J.M."/>
        </authorList>
    </citation>
    <scope>NUCLEOTIDE SEQUENCE</scope>
    <source>
        <strain evidence="2">PC9</strain>
    </source>
</reference>
<name>A0A8H7A475_PLEOS</name>
<dbReference type="VEuPathDB" id="FungiDB:PC9H_004448"/>
<dbReference type="Proteomes" id="UP000623687">
    <property type="component" value="Unassembled WGS sequence"/>
</dbReference>
<feature type="compositionally biased region" description="Basic and acidic residues" evidence="1">
    <location>
        <begin position="39"/>
        <end position="55"/>
    </location>
</feature>
<evidence type="ECO:0000313" key="3">
    <source>
        <dbReference type="Proteomes" id="UP000623687"/>
    </source>
</evidence>
<dbReference type="RefSeq" id="XP_036635505.1">
    <property type="nucleotide sequence ID" value="XM_036774032.1"/>
</dbReference>